<gene>
    <name evidence="7" type="primary">CNS1</name>
    <name evidence="7" type="ORF">GGI25_002933</name>
</gene>
<evidence type="ECO:0000256" key="4">
    <source>
        <dbReference type="PROSITE-ProRule" id="PRU00339"/>
    </source>
</evidence>
<feature type="region of interest" description="Disordered" evidence="5">
    <location>
        <begin position="1"/>
        <end position="29"/>
    </location>
</feature>
<dbReference type="PROSITE" id="PS50005">
    <property type="entry name" value="TPR"/>
    <property type="match status" value="1"/>
</dbReference>
<dbReference type="InterPro" id="IPR011990">
    <property type="entry name" value="TPR-like_helical_dom_sf"/>
</dbReference>
<sequence>MASEDTSKSVEEQPAFVGPAPSTVTSEERQAKLLEELEKVPLFMTQLPEDSEGNSAVEALKTLVSEEPPEEMATNLKEEGNLCFKRGKYAEAVSYYTNALEYDHDSRSLQVLLLTNRAAANLELQNYGKVLSDCAEALRLKPKTPKALYRSAKACIALDKFDEADECCKWGLGLDPENKELLNVQKQAIEARKGHDRKTKAREERERQKTEQRDRLCKAIGIRNLLTFDASSEKKKTKDTYLWENESGRQVVLDENTGHLLWPVFFLYPETKESDFVERFDETLTLRDMLQEVLAEPPYWDDKQRPKYTIDNVDIYFLFRPVGGFDEDERLVKVGMDTYLATILDNEKYIIRDGIPSFIVLPRGDKFTEQFIDRYRKLRQTQEAAKKSTKL</sequence>
<evidence type="ECO:0000256" key="5">
    <source>
        <dbReference type="SAM" id="MobiDB-lite"/>
    </source>
</evidence>
<evidence type="ECO:0000256" key="1">
    <source>
        <dbReference type="ARBA" id="ARBA00022737"/>
    </source>
</evidence>
<feature type="region of interest" description="Disordered" evidence="5">
    <location>
        <begin position="191"/>
        <end position="211"/>
    </location>
</feature>
<comment type="caution">
    <text evidence="7">The sequence shown here is derived from an EMBL/GenBank/DDBJ whole genome shotgun (WGS) entry which is preliminary data.</text>
</comment>
<dbReference type="OrthoDB" id="420195at2759"/>
<dbReference type="SMART" id="SM00028">
    <property type="entry name" value="TPR"/>
    <property type="match status" value="3"/>
</dbReference>
<comment type="similarity">
    <text evidence="3">Belongs to the TTC4 family.</text>
</comment>
<accession>A0A9W8KWY8</accession>
<dbReference type="AlphaFoldDB" id="A0A9W8KWY8"/>
<dbReference type="CDD" id="cd21380">
    <property type="entry name" value="CTWD_Cns1"/>
    <property type="match status" value="1"/>
</dbReference>
<feature type="repeat" description="TPR" evidence="4">
    <location>
        <begin position="73"/>
        <end position="106"/>
    </location>
</feature>
<evidence type="ECO:0000256" key="3">
    <source>
        <dbReference type="ARBA" id="ARBA00023602"/>
    </source>
</evidence>
<reference evidence="7" key="1">
    <citation type="submission" date="2022-07" db="EMBL/GenBank/DDBJ databases">
        <title>Phylogenomic reconstructions and comparative analyses of Kickxellomycotina fungi.</title>
        <authorList>
            <person name="Reynolds N.K."/>
            <person name="Stajich J.E."/>
            <person name="Barry K."/>
            <person name="Grigoriev I.V."/>
            <person name="Crous P."/>
            <person name="Smith M.E."/>
        </authorList>
    </citation>
    <scope>NUCLEOTIDE SEQUENCE</scope>
    <source>
        <strain evidence="7">NRRL 3115</strain>
    </source>
</reference>
<dbReference type="GO" id="GO:0051879">
    <property type="term" value="F:Hsp90 protein binding"/>
    <property type="evidence" value="ECO:0007669"/>
    <property type="project" value="InterPro"/>
</dbReference>
<dbReference type="Gene3D" id="1.25.40.10">
    <property type="entry name" value="Tetratricopeptide repeat domain"/>
    <property type="match status" value="1"/>
</dbReference>
<organism evidence="7 8">
    <name type="scientific">Coemansia spiralis</name>
    <dbReference type="NCBI Taxonomy" id="417178"/>
    <lineage>
        <taxon>Eukaryota</taxon>
        <taxon>Fungi</taxon>
        <taxon>Fungi incertae sedis</taxon>
        <taxon>Zoopagomycota</taxon>
        <taxon>Kickxellomycotina</taxon>
        <taxon>Kickxellomycetes</taxon>
        <taxon>Kickxellales</taxon>
        <taxon>Kickxellaceae</taxon>
        <taxon>Coemansia</taxon>
    </lineage>
</organism>
<protein>
    <submittedName>
        <fullName evidence="7">HSP70/90 co-chaperone</fullName>
    </submittedName>
</protein>
<feature type="domain" description="Cns1/TTC4 wheel" evidence="6">
    <location>
        <begin position="256"/>
        <end position="374"/>
    </location>
</feature>
<dbReference type="PANTHER" id="PTHR46035">
    <property type="entry name" value="TETRATRICOPEPTIDE REPEAT PROTEIN 4"/>
    <property type="match status" value="1"/>
</dbReference>
<dbReference type="SUPFAM" id="SSF48452">
    <property type="entry name" value="TPR-like"/>
    <property type="match status" value="1"/>
</dbReference>
<feature type="compositionally biased region" description="Basic and acidic residues" evidence="5">
    <location>
        <begin position="1"/>
        <end position="11"/>
    </location>
</feature>
<keyword evidence="1" id="KW-0677">Repeat</keyword>
<evidence type="ECO:0000259" key="6">
    <source>
        <dbReference type="Pfam" id="PF18972"/>
    </source>
</evidence>
<feature type="compositionally biased region" description="Basic and acidic residues" evidence="5">
    <location>
        <begin position="201"/>
        <end position="211"/>
    </location>
</feature>
<dbReference type="PANTHER" id="PTHR46035:SF1">
    <property type="entry name" value="TETRATRICOPEPTIDE REPEAT PROTEIN 4"/>
    <property type="match status" value="1"/>
</dbReference>
<dbReference type="GO" id="GO:0030544">
    <property type="term" value="F:Hsp70 protein binding"/>
    <property type="evidence" value="ECO:0007669"/>
    <property type="project" value="TreeGrafter"/>
</dbReference>
<dbReference type="EMBL" id="JANBTW010000029">
    <property type="protein sequence ID" value="KAJ2677688.1"/>
    <property type="molecule type" value="Genomic_DNA"/>
</dbReference>
<evidence type="ECO:0000313" key="7">
    <source>
        <dbReference type="EMBL" id="KAJ2677688.1"/>
    </source>
</evidence>
<dbReference type="Pfam" id="PF13181">
    <property type="entry name" value="TPR_8"/>
    <property type="match status" value="1"/>
</dbReference>
<dbReference type="Proteomes" id="UP001151518">
    <property type="component" value="Unassembled WGS sequence"/>
</dbReference>
<keyword evidence="2 4" id="KW-0802">TPR repeat</keyword>
<dbReference type="InterPro" id="IPR019734">
    <property type="entry name" value="TPR_rpt"/>
</dbReference>
<evidence type="ECO:0000256" key="2">
    <source>
        <dbReference type="ARBA" id="ARBA00022803"/>
    </source>
</evidence>
<proteinExistence type="inferred from homology"/>
<dbReference type="GO" id="GO:0005634">
    <property type="term" value="C:nucleus"/>
    <property type="evidence" value="ECO:0007669"/>
    <property type="project" value="TreeGrafter"/>
</dbReference>
<evidence type="ECO:0000313" key="8">
    <source>
        <dbReference type="Proteomes" id="UP001151518"/>
    </source>
</evidence>
<dbReference type="Pfam" id="PF18972">
    <property type="entry name" value="Wheel"/>
    <property type="match status" value="1"/>
</dbReference>
<dbReference type="GO" id="GO:0006457">
    <property type="term" value="P:protein folding"/>
    <property type="evidence" value="ECO:0007669"/>
    <property type="project" value="TreeGrafter"/>
</dbReference>
<dbReference type="GO" id="GO:0005829">
    <property type="term" value="C:cytosol"/>
    <property type="evidence" value="ECO:0007669"/>
    <property type="project" value="TreeGrafter"/>
</dbReference>
<dbReference type="InterPro" id="IPR044059">
    <property type="entry name" value="Csn1/TTC4_wheel"/>
</dbReference>
<name>A0A9W8KWY8_9FUNG</name>